<dbReference type="Proteomes" id="UP000233417">
    <property type="component" value="Unassembled WGS sequence"/>
</dbReference>
<dbReference type="NCBIfam" id="NF005298">
    <property type="entry name" value="PRK06826.1"/>
    <property type="match status" value="1"/>
</dbReference>
<name>A0A2N2F3K5_9BACT</name>
<dbReference type="InterPro" id="IPR016195">
    <property type="entry name" value="Pol/histidinol_Pase-like"/>
</dbReference>
<keyword evidence="4" id="KW-0808">Transferase</keyword>
<dbReference type="Pfam" id="PF14579">
    <property type="entry name" value="HHH_6"/>
    <property type="match status" value="1"/>
</dbReference>
<dbReference type="InterPro" id="IPR003141">
    <property type="entry name" value="Pol/His_phosphatase_N"/>
</dbReference>
<dbReference type="InterPro" id="IPR004365">
    <property type="entry name" value="NA-bd_OB_tRNA"/>
</dbReference>
<evidence type="ECO:0000259" key="9">
    <source>
        <dbReference type="SMART" id="SM00481"/>
    </source>
</evidence>
<keyword evidence="7" id="KW-0239">DNA-directed DNA polymerase</keyword>
<dbReference type="GO" id="GO:0003887">
    <property type="term" value="F:DNA-directed DNA polymerase activity"/>
    <property type="evidence" value="ECO:0007669"/>
    <property type="project" value="UniProtKB-KW"/>
</dbReference>
<dbReference type="NCBIfam" id="TIGR00594">
    <property type="entry name" value="polc"/>
    <property type="match status" value="1"/>
</dbReference>
<dbReference type="InterPro" id="IPR004805">
    <property type="entry name" value="DnaE2/DnaE/PolC"/>
</dbReference>
<evidence type="ECO:0000256" key="6">
    <source>
        <dbReference type="ARBA" id="ARBA00022705"/>
    </source>
</evidence>
<dbReference type="AlphaFoldDB" id="A0A2N2F3K5"/>
<dbReference type="InterPro" id="IPR004013">
    <property type="entry name" value="PHP_dom"/>
</dbReference>
<evidence type="ECO:0000313" key="11">
    <source>
        <dbReference type="Proteomes" id="UP000233417"/>
    </source>
</evidence>
<accession>A0A2N2F3K5</accession>
<gene>
    <name evidence="10" type="ORF">CVU76_02070</name>
</gene>
<dbReference type="InterPro" id="IPR040982">
    <property type="entry name" value="DNA_pol3_finger"/>
</dbReference>
<dbReference type="Pfam" id="PF02811">
    <property type="entry name" value="PHP"/>
    <property type="match status" value="1"/>
</dbReference>
<comment type="caution">
    <text evidence="10">The sequence shown here is derived from an EMBL/GenBank/DDBJ whole genome shotgun (WGS) entry which is preliminary data.</text>
</comment>
<evidence type="ECO:0000256" key="2">
    <source>
        <dbReference type="ARBA" id="ARBA00012417"/>
    </source>
</evidence>
<dbReference type="EC" id="2.7.7.7" evidence="2"/>
<dbReference type="Gene3D" id="1.10.10.1600">
    <property type="entry name" value="Bacterial DNA polymerase III alpha subunit, thumb domain"/>
    <property type="match status" value="1"/>
</dbReference>
<dbReference type="Pfam" id="PF01336">
    <property type="entry name" value="tRNA_anti-codon"/>
    <property type="match status" value="1"/>
</dbReference>
<dbReference type="CDD" id="cd12113">
    <property type="entry name" value="PHP_PolIIIA_DnaE3"/>
    <property type="match status" value="1"/>
</dbReference>
<dbReference type="EMBL" id="PHAO01000001">
    <property type="protein sequence ID" value="PKN02794.1"/>
    <property type="molecule type" value="Genomic_DNA"/>
</dbReference>
<proteinExistence type="predicted"/>
<evidence type="ECO:0000256" key="5">
    <source>
        <dbReference type="ARBA" id="ARBA00022695"/>
    </source>
</evidence>
<evidence type="ECO:0000256" key="4">
    <source>
        <dbReference type="ARBA" id="ARBA00022679"/>
    </source>
</evidence>
<dbReference type="SUPFAM" id="SSF89550">
    <property type="entry name" value="PHP domain-like"/>
    <property type="match status" value="1"/>
</dbReference>
<dbReference type="GO" id="GO:0005737">
    <property type="term" value="C:cytoplasm"/>
    <property type="evidence" value="ECO:0007669"/>
    <property type="project" value="UniProtKB-SubCell"/>
</dbReference>
<evidence type="ECO:0000256" key="7">
    <source>
        <dbReference type="ARBA" id="ARBA00022932"/>
    </source>
</evidence>
<dbReference type="InterPro" id="IPR011708">
    <property type="entry name" value="DNA_pol3_alpha_NTPase_dom"/>
</dbReference>
<protein>
    <recommendedName>
        <fullName evidence="3">DNA polymerase III subunit alpha</fullName>
        <ecNumber evidence="2">2.7.7.7</ecNumber>
    </recommendedName>
</protein>
<sequence length="1132" mass="128673">MFTHLHLHSEYSLLDATIRLPDLVQKLSESGMKACALTDHGNMYGTLKFKSAMIEAGLKPILGCEIYIAPRAMHEKDFGIDNKYNHMVLLAKNQQGYKNLIKIVSIAHMEGFYYKPRIDFETLAKYSSGLIALSGCLAGPVAKPILQGNYDAAVEAAKKYSKLFKDNFYIEIQRNGMEEQNTANESLIKIARELSLPLVATCDSHYLNKEDAYIQEILWCIGDGKSWEDPSRRKMETNEFYVKTPEEMKELFKDIPEAIENTQKITEQIEIFDITFGRIEPHFLDLPEGEKSSSYLKKLTLDGAKRKYGKISKDLKERIEYELKIIDDKGYNDYFLVVRDFVLFCRKNGIVVGMRGSGCGSVVAYCVEITNIEPIGWELYFERFLNPERDSPPDFDIDIADKRRDEVINYTIEKYGIDNVKQIGTFSKLQTRQAIKDVGRVLGIELAVTDKLAKMVEIVFGKSKDIDYMIEHNPEFAEIINSSEKTLELAKIVRKVSGICRGTSTHACGVIVTPEPVVNYCPIQRDSHGGGIGMTQFEMSDIEYVGLMKFDFLGLRNLNVIGEAVTKIKVNRQEELDLLELDPHDKPTYEVIKKGHTVGVFQMESEGMKRSIRALQPETQEDICYLLAAYRPGPMQYISEYVAVKRGEQEPDYIFPELKPVLEITYGVITYQEQVMKIAEIIAGYSLGAADLLRRAMGKKKMEIMDKEKPKFIQGAKEKGFDEKETERLWEKLIQFANYGFNKAHSASYATISYWTAYLKAHYPLEFMAALLEGDLDNFDRVIIDLNECERLGIDVLPPTINKSKVYFTIEGNHSIRFGLGGIKNIGEDIVETIVKERKDNGEYKNLDDFVERTVKKGIQKRAIEYLIMSGTMDEFGERGALLAILPTIFERAKKSNSAMNVGQIDIFSLSNGTDGNSKPEVNATPLPNVEKTPKFQVLQWEKELLGLYFSSHPLDNLQDFFESKKVISVKDALEKKNRAVVILGVMVNKIRRITTKKGEMMAFLTVEDKSGTADIIAFPRNYQEIKDVLQEGKPILIAGSINVKNNEKSIVMEKAKYIDESQHGDNFEGVTFRIRPTHTEEQIKQLKEYISKASGDVPVKIIVNENGKAKSVILEKTISLDSETKRWLRKF</sequence>
<dbReference type="Gene3D" id="3.20.20.140">
    <property type="entry name" value="Metal-dependent hydrolases"/>
    <property type="match status" value="1"/>
</dbReference>
<dbReference type="GO" id="GO:0006260">
    <property type="term" value="P:DNA replication"/>
    <property type="evidence" value="ECO:0007669"/>
    <property type="project" value="UniProtKB-KW"/>
</dbReference>
<dbReference type="PANTHER" id="PTHR32294">
    <property type="entry name" value="DNA POLYMERASE III SUBUNIT ALPHA"/>
    <property type="match status" value="1"/>
</dbReference>
<dbReference type="Gene3D" id="1.10.150.870">
    <property type="match status" value="1"/>
</dbReference>
<keyword evidence="5" id="KW-0548">Nucleotidyltransferase</keyword>
<dbReference type="PANTHER" id="PTHR32294:SF0">
    <property type="entry name" value="DNA POLYMERASE III SUBUNIT ALPHA"/>
    <property type="match status" value="1"/>
</dbReference>
<dbReference type="InterPro" id="IPR029460">
    <property type="entry name" value="DNAPol_HHH"/>
</dbReference>
<feature type="domain" description="Polymerase/histidinol phosphatase N-terminal" evidence="9">
    <location>
        <begin position="3"/>
        <end position="70"/>
    </location>
</feature>
<organism evidence="10 11">
    <name type="scientific">Candidatus Dojkabacteria bacterium HGW-Dojkabacteria-1</name>
    <dbReference type="NCBI Taxonomy" id="2013761"/>
    <lineage>
        <taxon>Bacteria</taxon>
        <taxon>Candidatus Dojkabacteria</taxon>
    </lineage>
</organism>
<dbReference type="InterPro" id="IPR041931">
    <property type="entry name" value="DNA_pol3_alpha_thumb_dom"/>
</dbReference>
<reference evidence="10 11" key="1">
    <citation type="journal article" date="2017" name="ISME J.">
        <title>Potential for microbial H2 and metal transformations associated with novel bacteria and archaea in deep terrestrial subsurface sediments.</title>
        <authorList>
            <person name="Hernsdorf A.W."/>
            <person name="Amano Y."/>
            <person name="Miyakawa K."/>
            <person name="Ise K."/>
            <person name="Suzuki Y."/>
            <person name="Anantharaman K."/>
            <person name="Probst A."/>
            <person name="Burstein D."/>
            <person name="Thomas B.C."/>
            <person name="Banfield J.F."/>
        </authorList>
    </citation>
    <scope>NUCLEOTIDE SEQUENCE [LARGE SCALE GENOMIC DNA]</scope>
    <source>
        <strain evidence="10">HGW-Dojkabacteria-1</strain>
    </source>
</reference>
<keyword evidence="6" id="KW-0235">DNA replication</keyword>
<dbReference type="GO" id="GO:0003676">
    <property type="term" value="F:nucleic acid binding"/>
    <property type="evidence" value="ECO:0007669"/>
    <property type="project" value="InterPro"/>
</dbReference>
<dbReference type="NCBIfam" id="NF004226">
    <property type="entry name" value="PRK05673.1"/>
    <property type="match status" value="1"/>
</dbReference>
<comment type="catalytic activity">
    <reaction evidence="8">
        <text>DNA(n) + a 2'-deoxyribonucleoside 5'-triphosphate = DNA(n+1) + diphosphate</text>
        <dbReference type="Rhea" id="RHEA:22508"/>
        <dbReference type="Rhea" id="RHEA-COMP:17339"/>
        <dbReference type="Rhea" id="RHEA-COMP:17340"/>
        <dbReference type="ChEBI" id="CHEBI:33019"/>
        <dbReference type="ChEBI" id="CHEBI:61560"/>
        <dbReference type="ChEBI" id="CHEBI:173112"/>
        <dbReference type="EC" id="2.7.7.7"/>
    </reaction>
</comment>
<dbReference type="Pfam" id="PF07733">
    <property type="entry name" value="DNA_pol3_alpha"/>
    <property type="match status" value="1"/>
</dbReference>
<evidence type="ECO:0000256" key="8">
    <source>
        <dbReference type="ARBA" id="ARBA00049244"/>
    </source>
</evidence>
<comment type="subcellular location">
    <subcellularLocation>
        <location evidence="1">Cytoplasm</location>
    </subcellularLocation>
</comment>
<evidence type="ECO:0000313" key="10">
    <source>
        <dbReference type="EMBL" id="PKN02794.1"/>
    </source>
</evidence>
<dbReference type="SMART" id="SM00481">
    <property type="entry name" value="POLIIIAc"/>
    <property type="match status" value="1"/>
</dbReference>
<dbReference type="CDD" id="cd04485">
    <property type="entry name" value="DnaE_OBF"/>
    <property type="match status" value="1"/>
</dbReference>
<dbReference type="Pfam" id="PF17657">
    <property type="entry name" value="DNA_pol3_finger"/>
    <property type="match status" value="1"/>
</dbReference>
<dbReference type="GO" id="GO:0008408">
    <property type="term" value="F:3'-5' exonuclease activity"/>
    <property type="evidence" value="ECO:0007669"/>
    <property type="project" value="InterPro"/>
</dbReference>
<evidence type="ECO:0000256" key="3">
    <source>
        <dbReference type="ARBA" id="ARBA00019114"/>
    </source>
</evidence>
<evidence type="ECO:0000256" key="1">
    <source>
        <dbReference type="ARBA" id="ARBA00004496"/>
    </source>
</evidence>